<dbReference type="OrthoDB" id="1932885at2759"/>
<feature type="region of interest" description="Disordered" evidence="1">
    <location>
        <begin position="766"/>
        <end position="785"/>
    </location>
</feature>
<feature type="compositionally biased region" description="Polar residues" evidence="1">
    <location>
        <begin position="22"/>
        <end position="31"/>
    </location>
</feature>
<dbReference type="AlphaFoldDB" id="A0A9D4VCN2"/>
<feature type="compositionally biased region" description="Low complexity" evidence="1">
    <location>
        <begin position="173"/>
        <end position="212"/>
    </location>
</feature>
<name>A0A9D4VCN2_ADICA</name>
<feature type="region of interest" description="Disordered" evidence="1">
    <location>
        <begin position="1"/>
        <end position="36"/>
    </location>
</feature>
<evidence type="ECO:0000256" key="1">
    <source>
        <dbReference type="SAM" id="MobiDB-lite"/>
    </source>
</evidence>
<feature type="region of interest" description="Disordered" evidence="1">
    <location>
        <begin position="239"/>
        <end position="359"/>
    </location>
</feature>
<feature type="region of interest" description="Disordered" evidence="1">
    <location>
        <begin position="155"/>
        <end position="227"/>
    </location>
</feature>
<feature type="compositionally biased region" description="Polar residues" evidence="1">
    <location>
        <begin position="776"/>
        <end position="785"/>
    </location>
</feature>
<organism evidence="2 3">
    <name type="scientific">Adiantum capillus-veneris</name>
    <name type="common">Maidenhair fern</name>
    <dbReference type="NCBI Taxonomy" id="13818"/>
    <lineage>
        <taxon>Eukaryota</taxon>
        <taxon>Viridiplantae</taxon>
        <taxon>Streptophyta</taxon>
        <taxon>Embryophyta</taxon>
        <taxon>Tracheophyta</taxon>
        <taxon>Polypodiopsida</taxon>
        <taxon>Polypodiidae</taxon>
        <taxon>Polypodiales</taxon>
        <taxon>Pteridineae</taxon>
        <taxon>Pteridaceae</taxon>
        <taxon>Vittarioideae</taxon>
        <taxon>Adiantum</taxon>
    </lineage>
</organism>
<dbReference type="Proteomes" id="UP000886520">
    <property type="component" value="Chromosome 3"/>
</dbReference>
<feature type="compositionally biased region" description="Low complexity" evidence="1">
    <location>
        <begin position="333"/>
        <end position="348"/>
    </location>
</feature>
<proteinExistence type="predicted"/>
<feature type="compositionally biased region" description="Polar residues" evidence="1">
    <location>
        <begin position="218"/>
        <end position="227"/>
    </location>
</feature>
<sequence>MVGGLPSSHQHQHQQEARPWRYTSSTSSINSRAGRCKRHPHQALVGVCSVCLKERLLALALELENEGVRAHVDLAAEHHDDGAPELEYLHGLHAAGLEASQAAAEYINNARLSANANSASGQRAASSQAQLQQLYHHQLTNPYLHHTYKVHRSQFEKKANRVGASGSNRRYRSFSSSPRHISSLQGPLHQQHTLQHHTASTSSPPRSSTQPQMLHWRTSPNEVSPISLSGLNHFISTVKATQGDETEPKKKKKSTSLWSLLQKQSASSQDAGEWRDRSNRKGSVQGSPAHERGRGPASSSMREVHESICRGDASSLLSSPRMKIGATGGGYMPSSRPTVSSHSHSTSTGQLRRGGHWRSNSCIGDNHSFDTIHEEGTINGTSPSWLSSIFHKKRRTRSRSISTACNSSPDLNVVMGAASAKYGRFSVDAAASASSARHHAADKQDARFRKKYASLFDEATNPRAVKKLSAAGINTSRWLQREEEQGCHHCEEVKARRMKLASFLAAQMSHDSNEREVFGMNAGDQSVQLPARSSPGVSPGRKVAEEDMALRPGVYRVSASTKGHGGNALVHISSPPTAAVVAPACSSVANATSSSPEMAALSPIVQNSADDAEIEEKTQSLSRLHMNVHRSRSWSKSWNKALSPMLGFKGTKAASPSRIKKGAMIGDAQLGMQLTSAEELAVAPQVYSPRRQQEGVDTDSKRAPQHYSFLSKDYSAFSFYFSPLRRSRRKLAAEAGGGSGGNMSSARVNALSDQAAFSGLHTHNISSRHSVDGSCWPSTTHSRHR</sequence>
<feature type="compositionally biased region" description="Low complexity" evidence="1">
    <location>
        <begin position="255"/>
        <end position="265"/>
    </location>
</feature>
<gene>
    <name evidence="2" type="ORF">GOP47_0003546</name>
</gene>
<dbReference type="EMBL" id="JABFUD020000002">
    <property type="protein sequence ID" value="KAI5083803.1"/>
    <property type="molecule type" value="Genomic_DNA"/>
</dbReference>
<keyword evidence="3" id="KW-1185">Reference proteome</keyword>
<accession>A0A9D4VCN2</accession>
<evidence type="ECO:0000313" key="3">
    <source>
        <dbReference type="Proteomes" id="UP000886520"/>
    </source>
</evidence>
<reference evidence="2" key="1">
    <citation type="submission" date="2021-01" db="EMBL/GenBank/DDBJ databases">
        <title>Adiantum capillus-veneris genome.</title>
        <authorList>
            <person name="Fang Y."/>
            <person name="Liao Q."/>
        </authorList>
    </citation>
    <scope>NUCLEOTIDE SEQUENCE</scope>
    <source>
        <strain evidence="2">H3</strain>
        <tissue evidence="2">Leaf</tissue>
    </source>
</reference>
<evidence type="ECO:0000313" key="2">
    <source>
        <dbReference type="EMBL" id="KAI5083803.1"/>
    </source>
</evidence>
<comment type="caution">
    <text evidence="2">The sequence shown here is derived from an EMBL/GenBank/DDBJ whole genome shotgun (WGS) entry which is preliminary data.</text>
</comment>
<protein>
    <submittedName>
        <fullName evidence="2">Uncharacterized protein</fullName>
    </submittedName>
</protein>